<dbReference type="PANTHER" id="PTHR17204">
    <property type="entry name" value="PRE-MRNA PROCESSING PROTEIN PRP39-RELATED"/>
    <property type="match status" value="1"/>
</dbReference>
<keyword evidence="2" id="KW-0507">mRNA processing</keyword>
<dbReference type="SMART" id="SM00386">
    <property type="entry name" value="HAT"/>
    <property type="match status" value="8"/>
</dbReference>
<evidence type="ECO:0000256" key="2">
    <source>
        <dbReference type="ARBA" id="ARBA00022664"/>
    </source>
</evidence>
<keyword evidence="3" id="KW-0677">Repeat</keyword>
<dbReference type="InterPro" id="IPR008847">
    <property type="entry name" value="Suf"/>
</dbReference>
<feature type="compositionally biased region" description="Acidic residues" evidence="8">
    <location>
        <begin position="10"/>
        <end position="21"/>
    </location>
</feature>
<evidence type="ECO:0000256" key="5">
    <source>
        <dbReference type="ARBA" id="ARBA00023187"/>
    </source>
</evidence>
<dbReference type="PROSITE" id="PS50102">
    <property type="entry name" value="RRM"/>
    <property type="match status" value="1"/>
</dbReference>
<dbReference type="GO" id="GO:0005634">
    <property type="term" value="C:nucleus"/>
    <property type="evidence" value="ECO:0007669"/>
    <property type="project" value="UniProtKB-SubCell"/>
</dbReference>
<reference evidence="10" key="2">
    <citation type="submission" date="2023-06" db="EMBL/GenBank/DDBJ databases">
        <authorList>
            <person name="Ma L."/>
            <person name="Liu K.-W."/>
            <person name="Li Z."/>
            <person name="Hsiao Y.-Y."/>
            <person name="Qi Y."/>
            <person name="Fu T."/>
            <person name="Tang G."/>
            <person name="Zhang D."/>
            <person name="Sun W.-H."/>
            <person name="Liu D.-K."/>
            <person name="Li Y."/>
            <person name="Chen G.-Z."/>
            <person name="Liu X.-D."/>
            <person name="Liao X.-Y."/>
            <person name="Jiang Y.-T."/>
            <person name="Yu X."/>
            <person name="Hao Y."/>
            <person name="Huang J."/>
            <person name="Zhao X.-W."/>
            <person name="Ke S."/>
            <person name="Chen Y.-Y."/>
            <person name="Wu W.-L."/>
            <person name="Hsu J.-L."/>
            <person name="Lin Y.-F."/>
            <person name="Huang M.-D."/>
            <person name="Li C.-Y."/>
            <person name="Huang L."/>
            <person name="Wang Z.-W."/>
            <person name="Zhao X."/>
            <person name="Zhong W.-Y."/>
            <person name="Peng D.-H."/>
            <person name="Ahmad S."/>
            <person name="Lan S."/>
            <person name="Zhang J.-S."/>
            <person name="Tsai W.-C."/>
            <person name="Van De Peer Y."/>
            <person name="Liu Z.-J."/>
        </authorList>
    </citation>
    <scope>NUCLEOTIDE SEQUENCE</scope>
    <source>
        <strain evidence="10">CP</strain>
        <tissue evidence="10">Leaves</tissue>
    </source>
</reference>
<keyword evidence="11" id="KW-1185">Reference proteome</keyword>
<feature type="domain" description="RRM" evidence="9">
    <location>
        <begin position="671"/>
        <end position="748"/>
    </location>
</feature>
<dbReference type="Pfam" id="PF05391">
    <property type="entry name" value="Lsm_interact"/>
    <property type="match status" value="1"/>
</dbReference>
<evidence type="ECO:0000256" key="7">
    <source>
        <dbReference type="PROSITE-ProRule" id="PRU00176"/>
    </source>
</evidence>
<feature type="region of interest" description="Disordered" evidence="8">
    <location>
        <begin position="572"/>
        <end position="638"/>
    </location>
</feature>
<accession>A0AAV9FDZ5</accession>
<protein>
    <submittedName>
        <fullName evidence="10">Heterogeneous nuclear ribonucleoprotein 1</fullName>
    </submittedName>
</protein>
<dbReference type="Proteomes" id="UP001180020">
    <property type="component" value="Unassembled WGS sequence"/>
</dbReference>
<dbReference type="InterPro" id="IPR000504">
    <property type="entry name" value="RRM_dom"/>
</dbReference>
<keyword evidence="6" id="KW-0539">Nucleus</keyword>
<gene>
    <name evidence="10" type="primary">RNP1</name>
    <name evidence="10" type="ORF">QJS10_CPA02g00887</name>
</gene>
<keyword evidence="10" id="KW-0687">Ribonucleoprotein</keyword>
<dbReference type="Pfam" id="PF00076">
    <property type="entry name" value="RRM_1"/>
    <property type="match status" value="1"/>
</dbReference>
<evidence type="ECO:0000256" key="6">
    <source>
        <dbReference type="ARBA" id="ARBA00023242"/>
    </source>
</evidence>
<dbReference type="InterPro" id="IPR003107">
    <property type="entry name" value="HAT"/>
</dbReference>
<dbReference type="SUPFAM" id="SSF48452">
    <property type="entry name" value="TPR-like"/>
    <property type="match status" value="1"/>
</dbReference>
<feature type="region of interest" description="Disordered" evidence="8">
    <location>
        <begin position="1"/>
        <end position="47"/>
    </location>
</feature>
<dbReference type="InterPro" id="IPR008669">
    <property type="entry name" value="LSM_interact"/>
</dbReference>
<dbReference type="EMBL" id="JAUJYO010000002">
    <property type="protein sequence ID" value="KAK1323952.1"/>
    <property type="molecule type" value="Genomic_DNA"/>
</dbReference>
<dbReference type="InterPro" id="IPR011990">
    <property type="entry name" value="TPR-like_helical_dom_sf"/>
</dbReference>
<feature type="compositionally biased region" description="Basic and acidic residues" evidence="8">
    <location>
        <begin position="818"/>
        <end position="841"/>
    </location>
</feature>
<dbReference type="SMART" id="SM00360">
    <property type="entry name" value="RRM"/>
    <property type="match status" value="1"/>
</dbReference>
<evidence type="ECO:0000256" key="8">
    <source>
        <dbReference type="SAM" id="MobiDB-lite"/>
    </source>
</evidence>
<keyword evidence="4 7" id="KW-0694">RNA-binding</keyword>
<reference evidence="10" key="1">
    <citation type="journal article" date="2023" name="Nat. Commun.">
        <title>Diploid and tetraploid genomes of Acorus and the evolution of monocots.</title>
        <authorList>
            <person name="Ma L."/>
            <person name="Liu K.W."/>
            <person name="Li Z."/>
            <person name="Hsiao Y.Y."/>
            <person name="Qi Y."/>
            <person name="Fu T."/>
            <person name="Tang G.D."/>
            <person name="Zhang D."/>
            <person name="Sun W.H."/>
            <person name="Liu D.K."/>
            <person name="Li Y."/>
            <person name="Chen G.Z."/>
            <person name="Liu X.D."/>
            <person name="Liao X.Y."/>
            <person name="Jiang Y.T."/>
            <person name="Yu X."/>
            <person name="Hao Y."/>
            <person name="Huang J."/>
            <person name="Zhao X.W."/>
            <person name="Ke S."/>
            <person name="Chen Y.Y."/>
            <person name="Wu W.L."/>
            <person name="Hsu J.L."/>
            <person name="Lin Y.F."/>
            <person name="Huang M.D."/>
            <person name="Li C.Y."/>
            <person name="Huang L."/>
            <person name="Wang Z.W."/>
            <person name="Zhao X."/>
            <person name="Zhong W.Y."/>
            <person name="Peng D.H."/>
            <person name="Ahmad S."/>
            <person name="Lan S."/>
            <person name="Zhang J.S."/>
            <person name="Tsai W.C."/>
            <person name="Van de Peer Y."/>
            <person name="Liu Z.J."/>
        </authorList>
    </citation>
    <scope>NUCLEOTIDE SEQUENCE</scope>
    <source>
        <strain evidence="10">CP</strain>
    </source>
</reference>
<dbReference type="SUPFAM" id="SSF54928">
    <property type="entry name" value="RNA-binding domain, RBD"/>
    <property type="match status" value="1"/>
</dbReference>
<evidence type="ECO:0000259" key="9">
    <source>
        <dbReference type="PROSITE" id="PS50102"/>
    </source>
</evidence>
<evidence type="ECO:0000256" key="4">
    <source>
        <dbReference type="ARBA" id="ARBA00022884"/>
    </source>
</evidence>
<evidence type="ECO:0000313" key="10">
    <source>
        <dbReference type="EMBL" id="KAK1323952.1"/>
    </source>
</evidence>
<dbReference type="PANTHER" id="PTHR17204:SF25">
    <property type="entry name" value="RRM DOMAIN-CONTAINING PROTEIN"/>
    <property type="match status" value="1"/>
</dbReference>
<comment type="caution">
    <text evidence="10">The sequence shown here is derived from an EMBL/GenBank/DDBJ whole genome shotgun (WGS) entry which is preliminary data.</text>
</comment>
<dbReference type="GO" id="GO:0006397">
    <property type="term" value="P:mRNA processing"/>
    <property type="evidence" value="ECO:0007669"/>
    <property type="project" value="UniProtKB-KW"/>
</dbReference>
<proteinExistence type="predicted"/>
<feature type="compositionally biased region" description="Basic and acidic residues" evidence="8">
    <location>
        <begin position="746"/>
        <end position="778"/>
    </location>
</feature>
<name>A0AAV9FDZ5_ACOCL</name>
<dbReference type="Gene3D" id="3.30.70.330">
    <property type="match status" value="1"/>
</dbReference>
<feature type="compositionally biased region" description="Acidic residues" evidence="8">
    <location>
        <begin position="36"/>
        <end position="46"/>
    </location>
</feature>
<evidence type="ECO:0000256" key="3">
    <source>
        <dbReference type="ARBA" id="ARBA00022737"/>
    </source>
</evidence>
<sequence length="841" mass="95328">MATTAGTETLEIESLDADVPDEQMKNVSSSDADSSSSDEEEEDEAAQELRLETLEKALSVNPSDYDSHVQYIQCLRKLGRIEKLRQAREAMSALFPLSPNMWQEWAKDEASLRTGSEDFSEIEKIYERGVQEYLSVSLWSDYLDFVEEHDPLVSQCTPVGLTKMRDVFEHALTATGLHIIEGNKIWESFREFEQAILLTIEDANSEEKAKQIQRIRALFHRQLSVPLADLRSTLLAYKHWEAEQGGIDEIGSGELDGIPSNVVSSYQKAMDAFTTRAPYEELISKGNVSNVERIQHFMTYIKFEESSGDPARVQVLYERAVVEFPISSELWLAYTSYLDRKLKVPNVVKSVYSRATRNCTWVADLWVRYLLALEHIHASEKELSSVFEQSLQCAFSTFEESLDLFLTRIDGLRRRISFAGVADDTPDYAKIRDTFQHAADYLSPHLKGSDSLLRLHTYWARLEAKFGNGIDAARGVWESFIKTSGSLVGVWQRYIAMEIEMNHVNEARSIYKRCYSKRFLGSGSEDICHAWLQFEREFGTLEDFDNAVRKVTPRLEELKVFRLQQESKSVVPITHHKENVSGKITSQKRKTATKPADEQPSSKKQKTKAPKETGARVGSTTETLRKANGAEGSDSLEAVKLSRTIDPGMGEQVADGSIPQQAEPRIYRDQCTAYISNISLEANEDHLRDFFSDIGGVTAIRLMRDKFTGKSRGFAYVDFSDDEHLKAAISRNKHNLLGKKLSIMRSDPKQRQKKSSAERHGGEAHRTADHGDKQEKSRQPGKNSSESVRRRGGHVQLEGKNTFAMPRAVVKPLGWSNKDSKKEGEEKPKSNDEFRDMLLKK</sequence>
<dbReference type="Pfam" id="PF05843">
    <property type="entry name" value="Suf"/>
    <property type="match status" value="1"/>
</dbReference>
<dbReference type="InterPro" id="IPR012677">
    <property type="entry name" value="Nucleotide-bd_a/b_plait_sf"/>
</dbReference>
<dbReference type="GO" id="GO:1990904">
    <property type="term" value="C:ribonucleoprotein complex"/>
    <property type="evidence" value="ECO:0007669"/>
    <property type="project" value="UniProtKB-KW"/>
</dbReference>
<dbReference type="GO" id="GO:0008380">
    <property type="term" value="P:RNA splicing"/>
    <property type="evidence" value="ECO:0007669"/>
    <property type="project" value="UniProtKB-KW"/>
</dbReference>
<organism evidence="10 11">
    <name type="scientific">Acorus calamus</name>
    <name type="common">Sweet flag</name>
    <dbReference type="NCBI Taxonomy" id="4465"/>
    <lineage>
        <taxon>Eukaryota</taxon>
        <taxon>Viridiplantae</taxon>
        <taxon>Streptophyta</taxon>
        <taxon>Embryophyta</taxon>
        <taxon>Tracheophyta</taxon>
        <taxon>Spermatophyta</taxon>
        <taxon>Magnoliopsida</taxon>
        <taxon>Liliopsida</taxon>
        <taxon>Acoraceae</taxon>
        <taxon>Acorus</taxon>
    </lineage>
</organism>
<dbReference type="AlphaFoldDB" id="A0AAV9FDZ5"/>
<evidence type="ECO:0000313" key="11">
    <source>
        <dbReference type="Proteomes" id="UP001180020"/>
    </source>
</evidence>
<evidence type="ECO:0000256" key="1">
    <source>
        <dbReference type="ARBA" id="ARBA00004123"/>
    </source>
</evidence>
<comment type="subcellular location">
    <subcellularLocation>
        <location evidence="1">Nucleus</location>
    </subcellularLocation>
</comment>
<dbReference type="InterPro" id="IPR035979">
    <property type="entry name" value="RBD_domain_sf"/>
</dbReference>
<dbReference type="Gene3D" id="1.25.40.10">
    <property type="entry name" value="Tetratricopeptide repeat domain"/>
    <property type="match status" value="2"/>
</dbReference>
<feature type="region of interest" description="Disordered" evidence="8">
    <location>
        <begin position="739"/>
        <end position="841"/>
    </location>
</feature>
<dbReference type="GO" id="GO:0003723">
    <property type="term" value="F:RNA binding"/>
    <property type="evidence" value="ECO:0007669"/>
    <property type="project" value="UniProtKB-UniRule"/>
</dbReference>
<keyword evidence="5" id="KW-0508">mRNA splicing</keyword>